<comment type="caution">
    <text evidence="1">The sequence shown here is derived from an EMBL/GenBank/DDBJ whole genome shotgun (WGS) entry which is preliminary data.</text>
</comment>
<dbReference type="EMBL" id="JACWZY010000017">
    <property type="protein sequence ID" value="MBD2702783.1"/>
    <property type="molecule type" value="Genomic_DNA"/>
</dbReference>
<dbReference type="Proteomes" id="UP000598820">
    <property type="component" value="Unassembled WGS sequence"/>
</dbReference>
<accession>A0A926Y2T2</accession>
<dbReference type="AlphaFoldDB" id="A0A926Y2T2"/>
<proteinExistence type="predicted"/>
<keyword evidence="2" id="KW-1185">Reference proteome</keyword>
<evidence type="ECO:0000313" key="2">
    <source>
        <dbReference type="Proteomes" id="UP000598820"/>
    </source>
</evidence>
<gene>
    <name evidence="1" type="ORF">IC229_19200</name>
</gene>
<name>A0A926Y2T2_9BACT</name>
<reference evidence="1" key="1">
    <citation type="submission" date="2020-09" db="EMBL/GenBank/DDBJ databases">
        <authorList>
            <person name="Kim M.K."/>
        </authorList>
    </citation>
    <scope>NUCLEOTIDE SEQUENCE</scope>
    <source>
        <strain evidence="1">BT702</strain>
    </source>
</reference>
<sequence length="88" mass="10052">MNWFDSRNDLTIFEKKLKKDASLRFLQIILLDLSAYDGIQTGSFTNSQISPPKGSLYECTDCQMKWTLAPPPLRPQEAGEVKTLKKIM</sequence>
<dbReference type="RefSeq" id="WP_190888631.1">
    <property type="nucleotide sequence ID" value="NZ_JACWZY010000017.1"/>
</dbReference>
<organism evidence="1 2">
    <name type="scientific">Spirosoma profusum</name>
    <dbReference type="NCBI Taxonomy" id="2771354"/>
    <lineage>
        <taxon>Bacteria</taxon>
        <taxon>Pseudomonadati</taxon>
        <taxon>Bacteroidota</taxon>
        <taxon>Cytophagia</taxon>
        <taxon>Cytophagales</taxon>
        <taxon>Cytophagaceae</taxon>
        <taxon>Spirosoma</taxon>
    </lineage>
</organism>
<protein>
    <submittedName>
        <fullName evidence="1">Uncharacterized protein</fullName>
    </submittedName>
</protein>
<evidence type="ECO:0000313" key="1">
    <source>
        <dbReference type="EMBL" id="MBD2702783.1"/>
    </source>
</evidence>